<dbReference type="AlphaFoldDB" id="A0A6A6H105"/>
<dbReference type="EMBL" id="ML991824">
    <property type="protein sequence ID" value="KAF2231662.1"/>
    <property type="molecule type" value="Genomic_DNA"/>
</dbReference>
<evidence type="ECO:0000313" key="3">
    <source>
        <dbReference type="Proteomes" id="UP000800092"/>
    </source>
</evidence>
<keyword evidence="1" id="KW-0812">Transmembrane</keyword>
<name>A0A6A6H105_VIRVR</name>
<dbReference type="Proteomes" id="UP000800092">
    <property type="component" value="Unassembled WGS sequence"/>
</dbReference>
<proteinExistence type="predicted"/>
<evidence type="ECO:0000256" key="1">
    <source>
        <dbReference type="SAM" id="Phobius"/>
    </source>
</evidence>
<keyword evidence="3" id="KW-1185">Reference proteome</keyword>
<keyword evidence="1" id="KW-0472">Membrane</keyword>
<gene>
    <name evidence="2" type="ORF">EV356DRAFT_535336</name>
</gene>
<evidence type="ECO:0000313" key="2">
    <source>
        <dbReference type="EMBL" id="KAF2231662.1"/>
    </source>
</evidence>
<feature type="transmembrane region" description="Helical" evidence="1">
    <location>
        <begin position="97"/>
        <end position="116"/>
    </location>
</feature>
<reference evidence="2" key="1">
    <citation type="journal article" date="2020" name="Stud. Mycol.">
        <title>101 Dothideomycetes genomes: a test case for predicting lifestyles and emergence of pathogens.</title>
        <authorList>
            <person name="Haridas S."/>
            <person name="Albert R."/>
            <person name="Binder M."/>
            <person name="Bloem J."/>
            <person name="Labutti K."/>
            <person name="Salamov A."/>
            <person name="Andreopoulos B."/>
            <person name="Baker S."/>
            <person name="Barry K."/>
            <person name="Bills G."/>
            <person name="Bluhm B."/>
            <person name="Cannon C."/>
            <person name="Castanera R."/>
            <person name="Culley D."/>
            <person name="Daum C."/>
            <person name="Ezra D."/>
            <person name="Gonzalez J."/>
            <person name="Henrissat B."/>
            <person name="Kuo A."/>
            <person name="Liang C."/>
            <person name="Lipzen A."/>
            <person name="Lutzoni F."/>
            <person name="Magnuson J."/>
            <person name="Mondo S."/>
            <person name="Nolan M."/>
            <person name="Ohm R."/>
            <person name="Pangilinan J."/>
            <person name="Park H.-J."/>
            <person name="Ramirez L."/>
            <person name="Alfaro M."/>
            <person name="Sun H."/>
            <person name="Tritt A."/>
            <person name="Yoshinaga Y."/>
            <person name="Zwiers L.-H."/>
            <person name="Turgeon B."/>
            <person name="Goodwin S."/>
            <person name="Spatafora J."/>
            <person name="Crous P."/>
            <person name="Grigoriev I."/>
        </authorList>
    </citation>
    <scope>NUCLEOTIDE SEQUENCE</scope>
    <source>
        <strain evidence="2">Tuck. ex Michener</strain>
    </source>
</reference>
<sequence length="178" mass="19654">MASAQYLSSPHSGDLQALKGLAIAGSLWNAGSMTTAYRLLPSIYPSVQTSRKLATKQWAFYYQALSKTVPVTDLATILICSGLAYVERKENKAALGWKLWATAASIMPFGWVWVWTLMLEPSNRLLSISEAQESVVDEKEPEPLKAISLLKEFNSLMGVRMLFPWVVGGLALWASLNE</sequence>
<feature type="transmembrane region" description="Helical" evidence="1">
    <location>
        <begin position="60"/>
        <end position="85"/>
    </location>
</feature>
<evidence type="ECO:0008006" key="4">
    <source>
        <dbReference type="Google" id="ProtNLM"/>
    </source>
</evidence>
<dbReference type="OrthoDB" id="3944561at2759"/>
<keyword evidence="1" id="KW-1133">Transmembrane helix</keyword>
<feature type="transmembrane region" description="Helical" evidence="1">
    <location>
        <begin position="157"/>
        <end position="176"/>
    </location>
</feature>
<accession>A0A6A6H105</accession>
<protein>
    <recommendedName>
        <fullName evidence="4">DUF1772-domain-containing protein</fullName>
    </recommendedName>
</protein>
<organism evidence="2 3">
    <name type="scientific">Viridothelium virens</name>
    <name type="common">Speckled blister lichen</name>
    <name type="synonym">Trypethelium virens</name>
    <dbReference type="NCBI Taxonomy" id="1048519"/>
    <lineage>
        <taxon>Eukaryota</taxon>
        <taxon>Fungi</taxon>
        <taxon>Dikarya</taxon>
        <taxon>Ascomycota</taxon>
        <taxon>Pezizomycotina</taxon>
        <taxon>Dothideomycetes</taxon>
        <taxon>Dothideomycetes incertae sedis</taxon>
        <taxon>Trypetheliales</taxon>
        <taxon>Trypetheliaceae</taxon>
        <taxon>Viridothelium</taxon>
    </lineage>
</organism>